<organism evidence="2">
    <name type="scientific">Homavirus sp</name>
    <dbReference type="NCBI Taxonomy" id="2487769"/>
    <lineage>
        <taxon>Viruses</taxon>
        <taxon>Varidnaviria</taxon>
        <taxon>Bamfordvirae</taxon>
        <taxon>Nucleocytoviricota</taxon>
        <taxon>Megaviricetes</taxon>
        <taxon>Imitervirales</taxon>
        <taxon>Mimiviridae</taxon>
        <taxon>Klosneuvirinae</taxon>
    </lineage>
</organism>
<dbReference type="EMBL" id="MK072361">
    <property type="protein sequence ID" value="AYV82322.1"/>
    <property type="molecule type" value="Genomic_DNA"/>
</dbReference>
<evidence type="ECO:0000256" key="1">
    <source>
        <dbReference type="SAM" id="MobiDB-lite"/>
    </source>
</evidence>
<reference evidence="2" key="1">
    <citation type="submission" date="2018-10" db="EMBL/GenBank/DDBJ databases">
        <title>Hidden diversity of soil giant viruses.</title>
        <authorList>
            <person name="Schulz F."/>
            <person name="Alteio L."/>
            <person name="Goudeau D."/>
            <person name="Ryan E.M."/>
            <person name="Malmstrom R.R."/>
            <person name="Blanchard J."/>
            <person name="Woyke T."/>
        </authorList>
    </citation>
    <scope>NUCLEOTIDE SEQUENCE</scope>
    <source>
        <strain evidence="2">HOV1</strain>
    </source>
</reference>
<accession>A0A3G5A5M1</accession>
<feature type="region of interest" description="Disordered" evidence="1">
    <location>
        <begin position="298"/>
        <end position="318"/>
    </location>
</feature>
<evidence type="ECO:0000313" key="2">
    <source>
        <dbReference type="EMBL" id="AYV82322.1"/>
    </source>
</evidence>
<name>A0A3G5A5M1_9VIRU</name>
<sequence length="318" mass="36948">MAASRKYHIITLTGSSLYELDSGIVAFFVPENPTNHEVYYYMRGFGYIYYQINNNGVRVLDNDEPFIFQPHGTIVQLVEKKIVTECYTHKFIFFSNGFFIDVPLLGINPISGQGLRMAIEEYDRVNNSSYAKYHLVEITRVCHNQDATDDYHIIQDRHKVDLRHELMLVNDEELQKLLKLNHFILYPDDMGDMVEKSRQTAIVQIKAALRENLRKLENVHLERDQLKKQGLPTDSVEQGVSIDPVDTRIDKLYTKYQDLKTKFLDLIKIKKSSKAEKMRMKLFDIRIHSYGSVHIVPERPELPPPHLSSESVLQASTM</sequence>
<protein>
    <submittedName>
        <fullName evidence="2">Uncharacterized protein</fullName>
    </submittedName>
</protein>
<proteinExistence type="predicted"/>
<feature type="compositionally biased region" description="Low complexity" evidence="1">
    <location>
        <begin position="307"/>
        <end position="318"/>
    </location>
</feature>
<gene>
    <name evidence="2" type="ORF">Homavirus30_4</name>
</gene>